<evidence type="ECO:0000259" key="10">
    <source>
        <dbReference type="Pfam" id="PF21694"/>
    </source>
</evidence>
<feature type="domain" description="DNA polymerase III delta subunit-like C-terminal" evidence="10">
    <location>
        <begin position="215"/>
        <end position="335"/>
    </location>
</feature>
<keyword evidence="3 11" id="KW-0808">Transferase</keyword>
<dbReference type="EMBL" id="JAUSTT010000001">
    <property type="protein sequence ID" value="MDQ0174204.1"/>
    <property type="molecule type" value="Genomic_DNA"/>
</dbReference>
<dbReference type="Pfam" id="PF21694">
    <property type="entry name" value="DNA_pol3_delta_C"/>
    <property type="match status" value="1"/>
</dbReference>
<name>A0ABT9WLN5_9BACI</name>
<feature type="domain" description="DNA polymerase III delta N-terminal" evidence="9">
    <location>
        <begin position="17"/>
        <end position="142"/>
    </location>
</feature>
<dbReference type="SUPFAM" id="SSF48019">
    <property type="entry name" value="post-AAA+ oligomerization domain-like"/>
    <property type="match status" value="1"/>
</dbReference>
<keyword evidence="5" id="KW-0235">DNA replication</keyword>
<dbReference type="PANTHER" id="PTHR34388:SF1">
    <property type="entry name" value="DNA POLYMERASE III SUBUNIT DELTA"/>
    <property type="match status" value="1"/>
</dbReference>
<evidence type="ECO:0000256" key="4">
    <source>
        <dbReference type="ARBA" id="ARBA00022695"/>
    </source>
</evidence>
<dbReference type="Pfam" id="PF06144">
    <property type="entry name" value="DNA_pol3_delta"/>
    <property type="match status" value="1"/>
</dbReference>
<dbReference type="InterPro" id="IPR005790">
    <property type="entry name" value="DNA_polIII_delta"/>
</dbReference>
<dbReference type="PANTHER" id="PTHR34388">
    <property type="entry name" value="DNA POLYMERASE III SUBUNIT DELTA"/>
    <property type="match status" value="1"/>
</dbReference>
<keyword evidence="4 11" id="KW-0548">Nucleotidyltransferase</keyword>
<dbReference type="InterPro" id="IPR048466">
    <property type="entry name" value="DNA_pol3_delta-like_C"/>
</dbReference>
<evidence type="ECO:0000256" key="7">
    <source>
        <dbReference type="ARBA" id="ARBA00034754"/>
    </source>
</evidence>
<evidence type="ECO:0000256" key="5">
    <source>
        <dbReference type="ARBA" id="ARBA00022705"/>
    </source>
</evidence>
<comment type="caution">
    <text evidence="11">The sequence shown here is derived from an EMBL/GenBank/DDBJ whole genome shotgun (WGS) entry which is preliminary data.</text>
</comment>
<reference evidence="11 12" key="1">
    <citation type="submission" date="2023-07" db="EMBL/GenBank/DDBJ databases">
        <title>Genomic Encyclopedia of Type Strains, Phase IV (KMG-IV): sequencing the most valuable type-strain genomes for metagenomic binning, comparative biology and taxonomic classification.</title>
        <authorList>
            <person name="Goeker M."/>
        </authorList>
    </citation>
    <scope>NUCLEOTIDE SEQUENCE [LARGE SCALE GENOMIC DNA]</scope>
    <source>
        <strain evidence="11 12">DSM 23837</strain>
    </source>
</reference>
<dbReference type="NCBIfam" id="TIGR01128">
    <property type="entry name" value="holA"/>
    <property type="match status" value="1"/>
</dbReference>
<dbReference type="GO" id="GO:0003887">
    <property type="term" value="F:DNA-directed DNA polymerase activity"/>
    <property type="evidence" value="ECO:0007669"/>
    <property type="project" value="UniProtKB-EC"/>
</dbReference>
<keyword evidence="12" id="KW-1185">Reference proteome</keyword>
<dbReference type="Gene3D" id="3.40.50.300">
    <property type="entry name" value="P-loop containing nucleotide triphosphate hydrolases"/>
    <property type="match status" value="1"/>
</dbReference>
<dbReference type="Gene3D" id="1.20.272.10">
    <property type="match status" value="1"/>
</dbReference>
<evidence type="ECO:0000256" key="8">
    <source>
        <dbReference type="ARBA" id="ARBA00049244"/>
    </source>
</evidence>
<dbReference type="SUPFAM" id="SSF52540">
    <property type="entry name" value="P-loop containing nucleoside triphosphate hydrolases"/>
    <property type="match status" value="1"/>
</dbReference>
<evidence type="ECO:0000256" key="2">
    <source>
        <dbReference type="ARBA" id="ARBA00017703"/>
    </source>
</evidence>
<dbReference type="Gene3D" id="1.10.8.60">
    <property type="match status" value="1"/>
</dbReference>
<evidence type="ECO:0000256" key="1">
    <source>
        <dbReference type="ARBA" id="ARBA00012417"/>
    </source>
</evidence>
<proteinExistence type="inferred from homology"/>
<dbReference type="Proteomes" id="UP001223586">
    <property type="component" value="Unassembled WGS sequence"/>
</dbReference>
<comment type="catalytic activity">
    <reaction evidence="8">
        <text>DNA(n) + a 2'-deoxyribonucleoside 5'-triphosphate = DNA(n+1) + diphosphate</text>
        <dbReference type="Rhea" id="RHEA:22508"/>
        <dbReference type="Rhea" id="RHEA-COMP:17339"/>
        <dbReference type="Rhea" id="RHEA-COMP:17340"/>
        <dbReference type="ChEBI" id="CHEBI:33019"/>
        <dbReference type="ChEBI" id="CHEBI:61560"/>
        <dbReference type="ChEBI" id="CHEBI:173112"/>
        <dbReference type="EC" id="2.7.7.7"/>
    </reaction>
</comment>
<evidence type="ECO:0000256" key="3">
    <source>
        <dbReference type="ARBA" id="ARBA00022679"/>
    </source>
</evidence>
<evidence type="ECO:0000313" key="11">
    <source>
        <dbReference type="EMBL" id="MDQ0174204.1"/>
    </source>
</evidence>
<protein>
    <recommendedName>
        <fullName evidence="2">DNA polymerase III subunit delta</fullName>
        <ecNumber evidence="1">2.7.7.7</ecNumber>
    </recommendedName>
</protein>
<evidence type="ECO:0000256" key="6">
    <source>
        <dbReference type="ARBA" id="ARBA00022932"/>
    </source>
</evidence>
<gene>
    <name evidence="11" type="ORF">J2S08_000035</name>
</gene>
<dbReference type="InterPro" id="IPR027417">
    <property type="entry name" value="P-loop_NTPase"/>
</dbReference>
<comment type="similarity">
    <text evidence="7">Belongs to the DNA polymerase HolA subunit family.</text>
</comment>
<keyword evidence="6" id="KW-0239">DNA-directed DNA polymerase</keyword>
<dbReference type="InterPro" id="IPR008921">
    <property type="entry name" value="DNA_pol3_clamp-load_cplx_C"/>
</dbReference>
<accession>A0ABT9WLN5</accession>
<organism evidence="11 12">
    <name type="scientific">Bacillus chungangensis</name>
    <dbReference type="NCBI Taxonomy" id="587633"/>
    <lineage>
        <taxon>Bacteria</taxon>
        <taxon>Bacillati</taxon>
        <taxon>Bacillota</taxon>
        <taxon>Bacilli</taxon>
        <taxon>Bacillales</taxon>
        <taxon>Bacillaceae</taxon>
        <taxon>Bacillus</taxon>
    </lineage>
</organism>
<dbReference type="InterPro" id="IPR010372">
    <property type="entry name" value="DNA_pol3_delta_N"/>
</dbReference>
<evidence type="ECO:0000313" key="12">
    <source>
        <dbReference type="Proteomes" id="UP001223586"/>
    </source>
</evidence>
<sequence length="344" mass="39946">MMNIWGKITKKQFSPLYLLYGTEQFLINETKQKLLKNVLSDTEIDFNFSSYDLEEVPVETALEDAETFPFLGEKRLLFLYHPFFLTAEKKTGKVEHHLKKLENYIMKPAPHAIVVFIADYEKLDERKKLTKLLKKHAVIGEAKQLKEQELIGWISDRASQYEVKISKQAAEHLAMLGGTNLMLLSSEIEKLALYAGKEQEIDHEMVDRLVAKTLEQNIFSLVDMVVQRKMEEALRIYYDLLKLNEEPIKILSILAGQFRLVYQSKALLKKGYGQQQIASFLKVHPFRVKLAMKQANLFQEADLKKIMTLLAECDLQMKTGRMEKSMVVEMFLFQLSHLKQQSFS</sequence>
<dbReference type="EC" id="2.7.7.7" evidence="1"/>
<evidence type="ECO:0000259" key="9">
    <source>
        <dbReference type="Pfam" id="PF06144"/>
    </source>
</evidence>